<gene>
    <name evidence="13" type="ORF">DPMN_104383</name>
</gene>
<dbReference type="Proteomes" id="UP000828390">
    <property type="component" value="Unassembled WGS sequence"/>
</dbReference>
<evidence type="ECO:0000313" key="13">
    <source>
        <dbReference type="EMBL" id="KAH3831121.1"/>
    </source>
</evidence>
<proteinExistence type="inferred from homology"/>
<feature type="compositionally biased region" description="Basic residues" evidence="11">
    <location>
        <begin position="396"/>
        <end position="412"/>
    </location>
</feature>
<dbReference type="AlphaFoldDB" id="A0A9D4H7N5"/>
<dbReference type="InterPro" id="IPR038092">
    <property type="entry name" value="PHAX_RNA-binding_sf"/>
</dbReference>
<name>A0A9D4H7N5_DREPO</name>
<feature type="compositionally biased region" description="Basic residues" evidence="11">
    <location>
        <begin position="309"/>
        <end position="320"/>
    </location>
</feature>
<dbReference type="EMBL" id="JAIWYP010000004">
    <property type="protein sequence ID" value="KAH3831121.1"/>
    <property type="molecule type" value="Genomic_DNA"/>
</dbReference>
<evidence type="ECO:0000256" key="5">
    <source>
        <dbReference type="ARBA" id="ARBA00022448"/>
    </source>
</evidence>
<feature type="compositionally biased region" description="Acidic residues" evidence="11">
    <location>
        <begin position="25"/>
        <end position="36"/>
    </location>
</feature>
<accession>A0A9D4H7N5</accession>
<protein>
    <recommendedName>
        <fullName evidence="4">Phosphorylated adapter RNA export protein</fullName>
    </recommendedName>
    <alternativeName>
        <fullName evidence="10">RNA U small nuclear RNA export adapter protein</fullName>
    </alternativeName>
</protein>
<comment type="subcellular location">
    <subcellularLocation>
        <location evidence="2">Cytoplasm</location>
    </subcellularLocation>
    <subcellularLocation>
        <location evidence="1">Nucleus</location>
    </subcellularLocation>
</comment>
<dbReference type="InterPro" id="IPR019385">
    <property type="entry name" value="PHAX_RNA-binding_domain"/>
</dbReference>
<organism evidence="13 14">
    <name type="scientific">Dreissena polymorpha</name>
    <name type="common">Zebra mussel</name>
    <name type="synonym">Mytilus polymorpha</name>
    <dbReference type="NCBI Taxonomy" id="45954"/>
    <lineage>
        <taxon>Eukaryota</taxon>
        <taxon>Metazoa</taxon>
        <taxon>Spiralia</taxon>
        <taxon>Lophotrochozoa</taxon>
        <taxon>Mollusca</taxon>
        <taxon>Bivalvia</taxon>
        <taxon>Autobranchia</taxon>
        <taxon>Heteroconchia</taxon>
        <taxon>Euheterodonta</taxon>
        <taxon>Imparidentia</taxon>
        <taxon>Neoheterodontei</taxon>
        <taxon>Myida</taxon>
        <taxon>Dreissenoidea</taxon>
        <taxon>Dreissenidae</taxon>
        <taxon>Dreissena</taxon>
    </lineage>
</organism>
<keyword evidence="7" id="KW-0694">RNA-binding</keyword>
<feature type="region of interest" description="Disordered" evidence="11">
    <location>
        <begin position="170"/>
        <end position="193"/>
    </location>
</feature>
<dbReference type="PANTHER" id="PTHR13135">
    <property type="entry name" value="CYTOSOLIC RESINIFERATOXIN BINDING PROTEIN RBP-26"/>
    <property type="match status" value="1"/>
</dbReference>
<evidence type="ECO:0000256" key="4">
    <source>
        <dbReference type="ARBA" id="ARBA00016856"/>
    </source>
</evidence>
<feature type="non-terminal residue" evidence="13">
    <location>
        <position position="501"/>
    </location>
</feature>
<evidence type="ECO:0000256" key="8">
    <source>
        <dbReference type="ARBA" id="ARBA00022927"/>
    </source>
</evidence>
<dbReference type="GO" id="GO:0003723">
    <property type="term" value="F:RNA binding"/>
    <property type="evidence" value="ECO:0007669"/>
    <property type="project" value="UniProtKB-KW"/>
</dbReference>
<sequence length="501" mass="56858">DSVGASAVSFQETRYRPRPLTANSSDDDNSDNDQDEGSPSWRQLQKTRKPTISAMEMNTADSEGLSSSASAGQRKRKNNIWGSVLQEQDLTQTLMKSGAVHKSEEVDYSARDVESYDFTKKYEDNRPDLDDDDIEAAKASTDALKSFPYVPHVTSGRAIIDYEDTVLQTASGDRRGKKRKADSQSDRFERKTGGVHDRLGVKKVTTMKLGEINLSEDMEGKELAQKIADFIHEPKVELIERVVEHMGKSAALRILQQTKDTEESGGMYTNDGSRRRTPGGVYLQLIKQQPEFTEVRKLIFVEDWQDKVNKKKQQRKMKKAKEREQKMKIENIQGQNIAEPRSRSVSNHRSRSGSNERSISNSRSHSGSKSRSRSREFKGIKDEEGMIEAQNENKQRGSRRNRSRNRRHRKKHYNDFDKLDESNSDSEGDGNSNAQGNTFNFEDELEAARKRILEQKNKAKQDEIDMEKTVADQADGDNNIAGIGDLDEEEANIVDIPLEME</sequence>
<dbReference type="InterPro" id="IPR039047">
    <property type="entry name" value="PHAX"/>
</dbReference>
<evidence type="ECO:0000256" key="7">
    <source>
        <dbReference type="ARBA" id="ARBA00022884"/>
    </source>
</evidence>
<dbReference type="GO" id="GO:0005634">
    <property type="term" value="C:nucleus"/>
    <property type="evidence" value="ECO:0007669"/>
    <property type="project" value="UniProtKB-SubCell"/>
</dbReference>
<evidence type="ECO:0000256" key="3">
    <source>
        <dbReference type="ARBA" id="ARBA00006094"/>
    </source>
</evidence>
<reference evidence="13" key="1">
    <citation type="journal article" date="2019" name="bioRxiv">
        <title>The Genome of the Zebra Mussel, Dreissena polymorpha: A Resource for Invasive Species Research.</title>
        <authorList>
            <person name="McCartney M.A."/>
            <person name="Auch B."/>
            <person name="Kono T."/>
            <person name="Mallez S."/>
            <person name="Zhang Y."/>
            <person name="Obille A."/>
            <person name="Becker A."/>
            <person name="Abrahante J.E."/>
            <person name="Garbe J."/>
            <person name="Badalamenti J.P."/>
            <person name="Herman A."/>
            <person name="Mangelson H."/>
            <person name="Liachko I."/>
            <person name="Sullivan S."/>
            <person name="Sone E.D."/>
            <person name="Koren S."/>
            <person name="Silverstein K.A.T."/>
            <person name="Beckman K.B."/>
            <person name="Gohl D.M."/>
        </authorList>
    </citation>
    <scope>NUCLEOTIDE SEQUENCE</scope>
    <source>
        <strain evidence="13">Duluth1</strain>
        <tissue evidence="13">Whole animal</tissue>
    </source>
</reference>
<feature type="compositionally biased region" description="Low complexity" evidence="11">
    <location>
        <begin position="352"/>
        <end position="365"/>
    </location>
</feature>
<reference evidence="13" key="2">
    <citation type="submission" date="2020-11" db="EMBL/GenBank/DDBJ databases">
        <authorList>
            <person name="McCartney M.A."/>
            <person name="Auch B."/>
            <person name="Kono T."/>
            <person name="Mallez S."/>
            <person name="Becker A."/>
            <person name="Gohl D.M."/>
            <person name="Silverstein K.A.T."/>
            <person name="Koren S."/>
            <person name="Bechman K.B."/>
            <person name="Herman A."/>
            <person name="Abrahante J.E."/>
            <person name="Garbe J."/>
        </authorList>
    </citation>
    <scope>NUCLEOTIDE SEQUENCE</scope>
    <source>
        <strain evidence="13">Duluth1</strain>
        <tissue evidence="13">Whole animal</tissue>
    </source>
</reference>
<evidence type="ECO:0000313" key="14">
    <source>
        <dbReference type="Proteomes" id="UP000828390"/>
    </source>
</evidence>
<dbReference type="GO" id="GO:0015031">
    <property type="term" value="P:protein transport"/>
    <property type="evidence" value="ECO:0007669"/>
    <property type="project" value="UniProtKB-KW"/>
</dbReference>
<evidence type="ECO:0000256" key="11">
    <source>
        <dbReference type="SAM" id="MobiDB-lite"/>
    </source>
</evidence>
<feature type="region of interest" description="Disordered" evidence="11">
    <location>
        <begin position="1"/>
        <end position="82"/>
    </location>
</feature>
<dbReference type="Pfam" id="PF10258">
    <property type="entry name" value="PHAX_RNA-bd"/>
    <property type="match status" value="1"/>
</dbReference>
<dbReference type="Gene3D" id="1.10.10.1440">
    <property type="entry name" value="PHAX RNA-binding domain"/>
    <property type="match status" value="1"/>
</dbReference>
<dbReference type="GO" id="GO:0006408">
    <property type="term" value="P:snRNA export from nucleus"/>
    <property type="evidence" value="ECO:0007669"/>
    <property type="project" value="InterPro"/>
</dbReference>
<keyword evidence="9" id="KW-0539">Nucleus</keyword>
<keyword evidence="5" id="KW-0813">Transport</keyword>
<feature type="compositionally biased region" description="Polar residues" evidence="11">
    <location>
        <begin position="59"/>
        <end position="71"/>
    </location>
</feature>
<feature type="compositionally biased region" description="Basic and acidic residues" evidence="11">
    <location>
        <begin position="373"/>
        <end position="384"/>
    </location>
</feature>
<comment type="similarity">
    <text evidence="3">Belongs to the PHAX family.</text>
</comment>
<keyword evidence="6" id="KW-0963">Cytoplasm</keyword>
<evidence type="ECO:0000256" key="10">
    <source>
        <dbReference type="ARBA" id="ARBA00030834"/>
    </source>
</evidence>
<dbReference type="GO" id="GO:0005737">
    <property type="term" value="C:cytoplasm"/>
    <property type="evidence" value="ECO:0007669"/>
    <property type="project" value="UniProtKB-SubCell"/>
</dbReference>
<evidence type="ECO:0000256" key="6">
    <source>
        <dbReference type="ARBA" id="ARBA00022490"/>
    </source>
</evidence>
<evidence type="ECO:0000256" key="1">
    <source>
        <dbReference type="ARBA" id="ARBA00004123"/>
    </source>
</evidence>
<evidence type="ECO:0000256" key="9">
    <source>
        <dbReference type="ARBA" id="ARBA00023242"/>
    </source>
</evidence>
<feature type="compositionally biased region" description="Basic and acidic residues" evidence="11">
    <location>
        <begin position="181"/>
        <end position="193"/>
    </location>
</feature>
<keyword evidence="14" id="KW-1185">Reference proteome</keyword>
<keyword evidence="8" id="KW-0653">Protein transport</keyword>
<dbReference type="PANTHER" id="PTHR13135:SF0">
    <property type="entry name" value="PHOSPHORYLATED ADAPTER RNA EXPORT PROTEIN"/>
    <property type="match status" value="1"/>
</dbReference>
<comment type="caution">
    <text evidence="13">The sequence shown here is derived from an EMBL/GenBank/DDBJ whole genome shotgun (WGS) entry which is preliminary data.</text>
</comment>
<evidence type="ECO:0000256" key="2">
    <source>
        <dbReference type="ARBA" id="ARBA00004496"/>
    </source>
</evidence>
<evidence type="ECO:0000259" key="12">
    <source>
        <dbReference type="Pfam" id="PF10258"/>
    </source>
</evidence>
<feature type="region of interest" description="Disordered" evidence="11">
    <location>
        <begin position="308"/>
        <end position="445"/>
    </location>
</feature>
<feature type="domain" description="Phosphorylated adapter RNA export protein RNA-binding" evidence="12">
    <location>
        <begin position="223"/>
        <end position="302"/>
    </location>
</feature>